<dbReference type="PANTHER" id="PTHR43245">
    <property type="entry name" value="BIFUNCTIONAL POLYMYXIN RESISTANCE PROTEIN ARNA"/>
    <property type="match status" value="1"/>
</dbReference>
<dbReference type="CDD" id="cd05265">
    <property type="entry name" value="SDR_a1"/>
    <property type="match status" value="1"/>
</dbReference>
<accession>Q029M7</accession>
<dbReference type="AlphaFoldDB" id="Q029M7"/>
<dbReference type="eggNOG" id="COG0451">
    <property type="taxonomic scope" value="Bacteria"/>
</dbReference>
<dbReference type="InterPro" id="IPR050177">
    <property type="entry name" value="Lipid_A_modif_metabolic_enz"/>
</dbReference>
<dbReference type="SUPFAM" id="SSF51735">
    <property type="entry name" value="NAD(P)-binding Rossmann-fold domains"/>
    <property type="match status" value="1"/>
</dbReference>
<dbReference type="Pfam" id="PF01370">
    <property type="entry name" value="Epimerase"/>
    <property type="match status" value="1"/>
</dbReference>
<proteinExistence type="predicted"/>
<organism evidence="2">
    <name type="scientific">Solibacter usitatus (strain Ellin6076)</name>
    <dbReference type="NCBI Taxonomy" id="234267"/>
    <lineage>
        <taxon>Bacteria</taxon>
        <taxon>Pseudomonadati</taxon>
        <taxon>Acidobacteriota</taxon>
        <taxon>Terriglobia</taxon>
        <taxon>Bryobacterales</taxon>
        <taxon>Solibacteraceae</taxon>
        <taxon>Candidatus Solibacter</taxon>
    </lineage>
</organism>
<evidence type="ECO:0000313" key="2">
    <source>
        <dbReference type="EMBL" id="ABJ82249.1"/>
    </source>
</evidence>
<dbReference type="OrthoDB" id="9807212at2"/>
<dbReference type="EMBL" id="CP000473">
    <property type="protein sequence ID" value="ABJ82249.1"/>
    <property type="molecule type" value="Genomic_DNA"/>
</dbReference>
<dbReference type="Gene3D" id="3.40.50.720">
    <property type="entry name" value="NAD(P)-binding Rossmann-like Domain"/>
    <property type="match status" value="1"/>
</dbReference>
<sequence length="332" mass="37475">MKVLVIGGTLFIGKALVEELLKEGHEVAVLHRKPKHDFGRRVENIMADRNNGDAMREALAGRRFDVVFDNVYDWERGTTAAQVEATIRACGDRLSRYIFMSSVAAYGDGLNHKESDPLAPDYHPIPYTSHKATTERMLFRMHATSGLPVVTFRPPFVYGPRTNYYREQFFWDRLRAGRPIIIPGDGHRLMQFVYVNDLVTAMVKAMDEPRAVGEAFNIGDPKPVTQVELVEKLAKVANVEPALVRVPRDVITQAGGNVFNEPLYFGEYYDLPPITENIGKVTRVLKMKLTPFETGLKETYKWYVRNHKARTAGFEFDDKVLALARAGSPASV</sequence>
<feature type="domain" description="NAD-dependent epimerase/dehydratase" evidence="1">
    <location>
        <begin position="3"/>
        <end position="219"/>
    </location>
</feature>
<dbReference type="HOGENOM" id="CLU_050934_1_0_0"/>
<dbReference type="InParanoid" id="Q029M7"/>
<dbReference type="InterPro" id="IPR036291">
    <property type="entry name" value="NAD(P)-bd_dom_sf"/>
</dbReference>
<gene>
    <name evidence="2" type="ordered locus">Acid_1255</name>
</gene>
<dbReference type="STRING" id="234267.Acid_1255"/>
<name>Q029M7_SOLUE</name>
<dbReference type="KEGG" id="sus:Acid_1255"/>
<dbReference type="InterPro" id="IPR001509">
    <property type="entry name" value="Epimerase_deHydtase"/>
</dbReference>
<protein>
    <submittedName>
        <fullName evidence="2">NAD-dependent epimerase/dehydratase</fullName>
    </submittedName>
</protein>
<reference evidence="2" key="1">
    <citation type="submission" date="2006-10" db="EMBL/GenBank/DDBJ databases">
        <title>Complete sequence of Solibacter usitatus Ellin6076.</title>
        <authorList>
            <consortium name="US DOE Joint Genome Institute"/>
            <person name="Copeland A."/>
            <person name="Lucas S."/>
            <person name="Lapidus A."/>
            <person name="Barry K."/>
            <person name="Detter J.C."/>
            <person name="Glavina del Rio T."/>
            <person name="Hammon N."/>
            <person name="Israni S."/>
            <person name="Dalin E."/>
            <person name="Tice H."/>
            <person name="Pitluck S."/>
            <person name="Thompson L.S."/>
            <person name="Brettin T."/>
            <person name="Bruce D."/>
            <person name="Han C."/>
            <person name="Tapia R."/>
            <person name="Gilna P."/>
            <person name="Schmutz J."/>
            <person name="Larimer F."/>
            <person name="Land M."/>
            <person name="Hauser L."/>
            <person name="Kyrpides N."/>
            <person name="Mikhailova N."/>
            <person name="Janssen P.H."/>
            <person name="Kuske C.R."/>
            <person name="Richardson P."/>
        </authorList>
    </citation>
    <scope>NUCLEOTIDE SEQUENCE</scope>
    <source>
        <strain evidence="2">Ellin6076</strain>
    </source>
</reference>
<evidence type="ECO:0000259" key="1">
    <source>
        <dbReference type="Pfam" id="PF01370"/>
    </source>
</evidence>